<evidence type="ECO:0000256" key="2">
    <source>
        <dbReference type="ARBA" id="ARBA00004370"/>
    </source>
</evidence>
<evidence type="ECO:0000256" key="3">
    <source>
        <dbReference type="ARBA" id="ARBA00004721"/>
    </source>
</evidence>
<gene>
    <name evidence="13" type="ORF">FA13DRAFT_1790364</name>
</gene>
<evidence type="ECO:0000313" key="14">
    <source>
        <dbReference type="Proteomes" id="UP000298030"/>
    </source>
</evidence>
<evidence type="ECO:0000256" key="12">
    <source>
        <dbReference type="ARBA" id="ARBA00023136"/>
    </source>
</evidence>
<dbReference type="AlphaFoldDB" id="A0A4Y7TER0"/>
<dbReference type="GO" id="GO:0005506">
    <property type="term" value="F:iron ion binding"/>
    <property type="evidence" value="ECO:0007669"/>
    <property type="project" value="InterPro"/>
</dbReference>
<evidence type="ECO:0000256" key="5">
    <source>
        <dbReference type="ARBA" id="ARBA00022617"/>
    </source>
</evidence>
<comment type="similarity">
    <text evidence="4">Belongs to the cytochrome P450 family.</text>
</comment>
<reference evidence="13 14" key="1">
    <citation type="journal article" date="2019" name="Nat. Ecol. Evol.">
        <title>Megaphylogeny resolves global patterns of mushroom evolution.</title>
        <authorList>
            <person name="Varga T."/>
            <person name="Krizsan K."/>
            <person name="Foldi C."/>
            <person name="Dima B."/>
            <person name="Sanchez-Garcia M."/>
            <person name="Sanchez-Ramirez S."/>
            <person name="Szollosi G.J."/>
            <person name="Szarkandi J.G."/>
            <person name="Papp V."/>
            <person name="Albert L."/>
            <person name="Andreopoulos W."/>
            <person name="Angelini C."/>
            <person name="Antonin V."/>
            <person name="Barry K.W."/>
            <person name="Bougher N.L."/>
            <person name="Buchanan P."/>
            <person name="Buyck B."/>
            <person name="Bense V."/>
            <person name="Catcheside P."/>
            <person name="Chovatia M."/>
            <person name="Cooper J."/>
            <person name="Damon W."/>
            <person name="Desjardin D."/>
            <person name="Finy P."/>
            <person name="Geml J."/>
            <person name="Haridas S."/>
            <person name="Hughes K."/>
            <person name="Justo A."/>
            <person name="Karasinski D."/>
            <person name="Kautmanova I."/>
            <person name="Kiss B."/>
            <person name="Kocsube S."/>
            <person name="Kotiranta H."/>
            <person name="LaButti K.M."/>
            <person name="Lechner B.E."/>
            <person name="Liimatainen K."/>
            <person name="Lipzen A."/>
            <person name="Lukacs Z."/>
            <person name="Mihaltcheva S."/>
            <person name="Morgado L.N."/>
            <person name="Niskanen T."/>
            <person name="Noordeloos M.E."/>
            <person name="Ohm R.A."/>
            <person name="Ortiz-Santana B."/>
            <person name="Ovrebo C."/>
            <person name="Racz N."/>
            <person name="Riley R."/>
            <person name="Savchenko A."/>
            <person name="Shiryaev A."/>
            <person name="Soop K."/>
            <person name="Spirin V."/>
            <person name="Szebenyi C."/>
            <person name="Tomsovsky M."/>
            <person name="Tulloss R.E."/>
            <person name="Uehling J."/>
            <person name="Grigoriev I.V."/>
            <person name="Vagvolgyi C."/>
            <person name="Papp T."/>
            <person name="Martin F.M."/>
            <person name="Miettinen O."/>
            <person name="Hibbett D.S."/>
            <person name="Nagy L.G."/>
        </authorList>
    </citation>
    <scope>NUCLEOTIDE SEQUENCE [LARGE SCALE GENOMIC DNA]</scope>
    <source>
        <strain evidence="13 14">FP101781</strain>
    </source>
</reference>
<dbReference type="EMBL" id="QPFP01000014">
    <property type="protein sequence ID" value="TEB32630.1"/>
    <property type="molecule type" value="Genomic_DNA"/>
</dbReference>
<dbReference type="SUPFAM" id="SSF48264">
    <property type="entry name" value="Cytochrome P450"/>
    <property type="match status" value="1"/>
</dbReference>
<comment type="pathway">
    <text evidence="3">Secondary metabolite biosynthesis; terpenoid biosynthesis.</text>
</comment>
<evidence type="ECO:0000256" key="8">
    <source>
        <dbReference type="ARBA" id="ARBA00022989"/>
    </source>
</evidence>
<dbReference type="Pfam" id="PF00067">
    <property type="entry name" value="p450"/>
    <property type="match status" value="2"/>
</dbReference>
<keyword evidence="12" id="KW-0472">Membrane</keyword>
<proteinExistence type="inferred from homology"/>
<keyword evidence="7" id="KW-0479">Metal-binding</keyword>
<evidence type="ECO:0000256" key="10">
    <source>
        <dbReference type="ARBA" id="ARBA00023004"/>
    </source>
</evidence>
<dbReference type="OrthoDB" id="1470350at2759"/>
<dbReference type="Gene3D" id="1.10.630.10">
    <property type="entry name" value="Cytochrome P450"/>
    <property type="match status" value="2"/>
</dbReference>
<keyword evidence="14" id="KW-1185">Reference proteome</keyword>
<dbReference type="STRING" id="71717.A0A4Y7TER0"/>
<accession>A0A4Y7TER0</accession>
<dbReference type="GO" id="GO:0020037">
    <property type="term" value="F:heme binding"/>
    <property type="evidence" value="ECO:0007669"/>
    <property type="project" value="InterPro"/>
</dbReference>
<organism evidence="13 14">
    <name type="scientific">Coprinellus micaceus</name>
    <name type="common">Glistening ink-cap mushroom</name>
    <name type="synonym">Coprinus micaceus</name>
    <dbReference type="NCBI Taxonomy" id="71717"/>
    <lineage>
        <taxon>Eukaryota</taxon>
        <taxon>Fungi</taxon>
        <taxon>Dikarya</taxon>
        <taxon>Basidiomycota</taxon>
        <taxon>Agaricomycotina</taxon>
        <taxon>Agaricomycetes</taxon>
        <taxon>Agaricomycetidae</taxon>
        <taxon>Agaricales</taxon>
        <taxon>Agaricineae</taxon>
        <taxon>Psathyrellaceae</taxon>
        <taxon>Coprinellus</taxon>
    </lineage>
</organism>
<evidence type="ECO:0000313" key="13">
    <source>
        <dbReference type="EMBL" id="TEB32630.1"/>
    </source>
</evidence>
<evidence type="ECO:0000256" key="9">
    <source>
        <dbReference type="ARBA" id="ARBA00023002"/>
    </source>
</evidence>
<keyword evidence="5" id="KW-0349">Heme</keyword>
<dbReference type="InterPro" id="IPR050121">
    <property type="entry name" value="Cytochrome_P450_monoxygenase"/>
</dbReference>
<evidence type="ECO:0000256" key="6">
    <source>
        <dbReference type="ARBA" id="ARBA00022692"/>
    </source>
</evidence>
<protein>
    <submittedName>
        <fullName evidence="13">Cytochrome P450</fullName>
    </submittedName>
</protein>
<dbReference type="InterPro" id="IPR036396">
    <property type="entry name" value="Cyt_P450_sf"/>
</dbReference>
<keyword evidence="11" id="KW-0503">Monooxygenase</keyword>
<evidence type="ECO:0000256" key="1">
    <source>
        <dbReference type="ARBA" id="ARBA00001971"/>
    </source>
</evidence>
<comment type="subcellular location">
    <subcellularLocation>
        <location evidence="2">Membrane</location>
    </subcellularLocation>
</comment>
<evidence type="ECO:0000256" key="7">
    <source>
        <dbReference type="ARBA" id="ARBA00022723"/>
    </source>
</evidence>
<evidence type="ECO:0000256" key="11">
    <source>
        <dbReference type="ARBA" id="ARBA00023033"/>
    </source>
</evidence>
<keyword evidence="9" id="KW-0560">Oxidoreductase</keyword>
<dbReference type="GO" id="GO:0004497">
    <property type="term" value="F:monooxygenase activity"/>
    <property type="evidence" value="ECO:0007669"/>
    <property type="project" value="UniProtKB-KW"/>
</dbReference>
<dbReference type="GO" id="GO:0016020">
    <property type="term" value="C:membrane"/>
    <property type="evidence" value="ECO:0007669"/>
    <property type="project" value="UniProtKB-SubCell"/>
</dbReference>
<name>A0A4Y7TER0_COPMI</name>
<dbReference type="GO" id="GO:0016705">
    <property type="term" value="F:oxidoreductase activity, acting on paired donors, with incorporation or reduction of molecular oxygen"/>
    <property type="evidence" value="ECO:0007669"/>
    <property type="project" value="InterPro"/>
</dbReference>
<dbReference type="Proteomes" id="UP000298030">
    <property type="component" value="Unassembled WGS sequence"/>
</dbReference>
<comment type="cofactor">
    <cofactor evidence="1">
        <name>heme</name>
        <dbReference type="ChEBI" id="CHEBI:30413"/>
    </cofactor>
</comment>
<dbReference type="PANTHER" id="PTHR24305:SF166">
    <property type="entry name" value="CYTOCHROME P450 12A4, MITOCHONDRIAL-RELATED"/>
    <property type="match status" value="1"/>
</dbReference>
<dbReference type="InterPro" id="IPR001128">
    <property type="entry name" value="Cyt_P450"/>
</dbReference>
<sequence>MSILLKANMSASAEEKLDDDELLGQVSTLAFAAMDTTSNALSRILHLIASWIYDDLVNLPYLDAVCRGKLCGYTPPVPMLLRQARKDSMLPLSNPVTGADGKEHTQILVPNGTKVFVSVIASNSNPKLWGPDAYEWKPERWTSPLPEALVNAKIPGHDFPRGGGACIGFKFSQLEMKVVLVELLSRFKFELGEHKDIYWQMGGIATPILDVKSSLEPQLPLKVHRHQQVFLSPWTAVCGLLSEYCVYLFIDYAGIRTSLSRVALSTGKFYQVLSGKGAFSGGP</sequence>
<keyword evidence="10" id="KW-0408">Iron</keyword>
<keyword evidence="8" id="KW-1133">Transmembrane helix</keyword>
<evidence type="ECO:0000256" key="4">
    <source>
        <dbReference type="ARBA" id="ARBA00010617"/>
    </source>
</evidence>
<comment type="caution">
    <text evidence="13">The sequence shown here is derived from an EMBL/GenBank/DDBJ whole genome shotgun (WGS) entry which is preliminary data.</text>
</comment>
<dbReference type="PANTHER" id="PTHR24305">
    <property type="entry name" value="CYTOCHROME P450"/>
    <property type="match status" value="1"/>
</dbReference>
<keyword evidence="6" id="KW-0812">Transmembrane</keyword>